<dbReference type="PRINTS" id="PR00507">
    <property type="entry name" value="N12N6MTFRASE"/>
</dbReference>
<dbReference type="InterPro" id="IPR029063">
    <property type="entry name" value="SAM-dependent_MTases_sf"/>
</dbReference>
<accession>A0A6J6IH54</accession>
<protein>
    <submittedName>
        <fullName evidence="1">Unannotated protein</fullName>
    </submittedName>
</protein>
<proteinExistence type="predicted"/>
<dbReference type="Gene3D" id="3.40.50.150">
    <property type="entry name" value="Vaccinia Virus protein VP39"/>
    <property type="match status" value="1"/>
</dbReference>
<reference evidence="1" key="1">
    <citation type="submission" date="2020-05" db="EMBL/GenBank/DDBJ databases">
        <authorList>
            <person name="Chiriac C."/>
            <person name="Salcher M."/>
            <person name="Ghai R."/>
            <person name="Kavagutti S V."/>
        </authorList>
    </citation>
    <scope>NUCLEOTIDE SEQUENCE</scope>
</reference>
<dbReference type="SUPFAM" id="SSF53335">
    <property type="entry name" value="S-adenosyl-L-methionine-dependent methyltransferases"/>
    <property type="match status" value="1"/>
</dbReference>
<organism evidence="1">
    <name type="scientific">freshwater metagenome</name>
    <dbReference type="NCBI Taxonomy" id="449393"/>
    <lineage>
        <taxon>unclassified sequences</taxon>
        <taxon>metagenomes</taxon>
        <taxon>ecological metagenomes</taxon>
    </lineage>
</organism>
<evidence type="ECO:0000313" key="1">
    <source>
        <dbReference type="EMBL" id="CAB4623799.1"/>
    </source>
</evidence>
<sequence>MPTQILAAPKLGNTRVTGKEQFYTPQLLAHQLVDLVEAELGPLKGKIVLEPAGGTGAFIDAVNVRSIEKVISFDIEPLHPQVASGSFLEQQIGLEGLITISNPPFGRNNSLSIPFFNHAAAFSDAICFIVPRSWRKWSVINRLDSNFELSIDKDLDIDYVDSEGNLISAQSRLATCFQIWKRTSTPRLPMRIRDMGVIEKVSPEKADVSLTIFGYGCGKLKTEFKPVPNTTQLFLTLKHPEALTALQKVNYSRFYKNTAYTEALSLQEINYLLNEEIFGDPMIEGYSK</sequence>
<dbReference type="EMBL" id="CAEZVM010000002">
    <property type="protein sequence ID" value="CAB4623799.1"/>
    <property type="molecule type" value="Genomic_DNA"/>
</dbReference>
<dbReference type="AlphaFoldDB" id="A0A6J6IH54"/>
<name>A0A6J6IH54_9ZZZZ</name>
<gene>
    <name evidence="1" type="ORF">UFOPK2032_00060</name>
</gene>